<feature type="domain" description="Helix-hairpin-helix DNA-binding motif class 1" evidence="1">
    <location>
        <begin position="181"/>
        <end position="195"/>
    </location>
</feature>
<dbReference type="SUPFAM" id="SSF47781">
    <property type="entry name" value="RuvA domain 2-like"/>
    <property type="match status" value="1"/>
</dbReference>
<dbReference type="AlphaFoldDB" id="M0DF50"/>
<organism evidence="3 4">
    <name type="scientific">Halogeometricum pallidum JCM 14848</name>
    <dbReference type="NCBI Taxonomy" id="1227487"/>
    <lineage>
        <taxon>Archaea</taxon>
        <taxon>Methanobacteriati</taxon>
        <taxon>Methanobacteriota</taxon>
        <taxon>Stenosarchaea group</taxon>
        <taxon>Halobacteria</taxon>
        <taxon>Halobacteriales</taxon>
        <taxon>Haloferacaceae</taxon>
        <taxon>Halogeometricum</taxon>
    </lineage>
</organism>
<evidence type="ECO:0000259" key="1">
    <source>
        <dbReference type="SMART" id="SM00278"/>
    </source>
</evidence>
<dbReference type="InterPro" id="IPR010994">
    <property type="entry name" value="RuvA_2-like"/>
</dbReference>
<dbReference type="GO" id="GO:0006281">
    <property type="term" value="P:DNA repair"/>
    <property type="evidence" value="ECO:0007669"/>
    <property type="project" value="InterPro"/>
</dbReference>
<dbReference type="EMBL" id="AOIV01000006">
    <property type="protein sequence ID" value="ELZ34070.1"/>
    <property type="molecule type" value="Genomic_DNA"/>
</dbReference>
<sequence>MSLSVFVDDREPPAVAEAVRAHGDVDATEVRRLDAGDLVMGDVAVERKTLADYVNTLVGRPSPDLYDQVRRLSAAFPYSYLLLEDEFPADVAEGRSAAHRTQSGDGDGDEGVPAAAVRGSAASITVRFGTPVIPCSDLDRLVDIAVRLGRKHVEAPGARALPNGSVTRRDAPTAERMYGCIDGVGTATAERLYESYPAVADAVAASREELTSVSGVGPKRADAIRAALRDGE</sequence>
<dbReference type="Gene3D" id="1.10.150.20">
    <property type="entry name" value="5' to 3' exonuclease, C-terminal subdomain"/>
    <property type="match status" value="1"/>
</dbReference>
<feature type="domain" description="Helix-hairpin-helix DNA-binding motif class 1" evidence="1">
    <location>
        <begin position="208"/>
        <end position="227"/>
    </location>
</feature>
<keyword evidence="4" id="KW-1185">Reference proteome</keyword>
<evidence type="ECO:0000313" key="4">
    <source>
        <dbReference type="Proteomes" id="UP000011513"/>
    </source>
</evidence>
<dbReference type="GO" id="GO:0004518">
    <property type="term" value="F:nuclease activity"/>
    <property type="evidence" value="ECO:0007669"/>
    <property type="project" value="InterPro"/>
</dbReference>
<protein>
    <submittedName>
        <fullName evidence="3">Hef nuclease</fullName>
    </submittedName>
</protein>
<dbReference type="SMART" id="SM00278">
    <property type="entry name" value="HhH1"/>
    <property type="match status" value="2"/>
</dbReference>
<dbReference type="InParanoid" id="M0DF50"/>
<dbReference type="RefSeq" id="WP_008384118.1">
    <property type="nucleotide sequence ID" value="NZ_AOIV01000006.1"/>
</dbReference>
<dbReference type="InterPro" id="IPR011335">
    <property type="entry name" value="Restrct_endonuc-II-like"/>
</dbReference>
<dbReference type="Pfam" id="PF02732">
    <property type="entry name" value="ERCC4"/>
    <property type="match status" value="1"/>
</dbReference>
<feature type="domain" description="ERCC4" evidence="2">
    <location>
        <begin position="4"/>
        <end position="87"/>
    </location>
</feature>
<comment type="caution">
    <text evidence="3">The sequence shown here is derived from an EMBL/GenBank/DDBJ whole genome shotgun (WGS) entry which is preliminary data.</text>
</comment>
<dbReference type="Gene3D" id="3.40.50.10130">
    <property type="match status" value="1"/>
</dbReference>
<dbReference type="GO" id="GO:0003677">
    <property type="term" value="F:DNA binding"/>
    <property type="evidence" value="ECO:0007669"/>
    <property type="project" value="InterPro"/>
</dbReference>
<dbReference type="Pfam" id="PF14520">
    <property type="entry name" value="HHH_5"/>
    <property type="match status" value="1"/>
</dbReference>
<reference evidence="3 4" key="1">
    <citation type="journal article" date="2014" name="PLoS Genet.">
        <title>Phylogenetically driven sequencing of extremely halophilic archaea reveals strategies for static and dynamic osmo-response.</title>
        <authorList>
            <person name="Becker E.A."/>
            <person name="Seitzer P.M."/>
            <person name="Tritt A."/>
            <person name="Larsen D."/>
            <person name="Krusor M."/>
            <person name="Yao A.I."/>
            <person name="Wu D."/>
            <person name="Madern D."/>
            <person name="Eisen J.A."/>
            <person name="Darling A.E."/>
            <person name="Facciotti M.T."/>
        </authorList>
    </citation>
    <scope>NUCLEOTIDE SEQUENCE [LARGE SCALE GENOMIC DNA]</scope>
    <source>
        <strain evidence="3 4">JCM 14848</strain>
    </source>
</reference>
<gene>
    <name evidence="3" type="ORF">C474_03895</name>
</gene>
<accession>M0DF50</accession>
<dbReference type="InterPro" id="IPR003583">
    <property type="entry name" value="Hlx-hairpin-Hlx_DNA-bd_motif"/>
</dbReference>
<dbReference type="SUPFAM" id="SSF52980">
    <property type="entry name" value="Restriction endonuclease-like"/>
    <property type="match status" value="1"/>
</dbReference>
<dbReference type="SMART" id="SM00891">
    <property type="entry name" value="ERCC4"/>
    <property type="match status" value="1"/>
</dbReference>
<dbReference type="OrthoDB" id="121419at2157"/>
<proteinExistence type="predicted"/>
<dbReference type="eggNOG" id="arCOG04206">
    <property type="taxonomic scope" value="Archaea"/>
</dbReference>
<evidence type="ECO:0000313" key="3">
    <source>
        <dbReference type="EMBL" id="ELZ34070.1"/>
    </source>
</evidence>
<dbReference type="InterPro" id="IPR006166">
    <property type="entry name" value="ERCC4_domain"/>
</dbReference>
<evidence type="ECO:0000259" key="2">
    <source>
        <dbReference type="SMART" id="SM00891"/>
    </source>
</evidence>
<dbReference type="Proteomes" id="UP000011513">
    <property type="component" value="Unassembled WGS sequence"/>
</dbReference>
<name>M0DF50_HALPD</name>